<accession>A0A9D1CI92</accession>
<dbReference type="InterPro" id="IPR008323">
    <property type="entry name" value="UCP033563"/>
</dbReference>
<reference evidence="1" key="2">
    <citation type="journal article" date="2021" name="PeerJ">
        <title>Extensive microbial diversity within the chicken gut microbiome revealed by metagenomics and culture.</title>
        <authorList>
            <person name="Gilroy R."/>
            <person name="Ravi A."/>
            <person name="Getino M."/>
            <person name="Pursley I."/>
            <person name="Horton D.L."/>
            <person name="Alikhan N.F."/>
            <person name="Baker D."/>
            <person name="Gharbi K."/>
            <person name="Hall N."/>
            <person name="Watson M."/>
            <person name="Adriaenssens E.M."/>
            <person name="Foster-Nyarko E."/>
            <person name="Jarju S."/>
            <person name="Secka A."/>
            <person name="Antonio M."/>
            <person name="Oren A."/>
            <person name="Chaudhuri R.R."/>
            <person name="La Ragione R."/>
            <person name="Hildebrand F."/>
            <person name="Pallen M.J."/>
        </authorList>
    </citation>
    <scope>NUCLEOTIDE SEQUENCE</scope>
    <source>
        <strain evidence="1">ChiHile30-977</strain>
    </source>
</reference>
<organism evidence="1 2">
    <name type="scientific">Candidatus Avichristensenella intestinipullorum</name>
    <dbReference type="NCBI Taxonomy" id="2840693"/>
    <lineage>
        <taxon>Bacteria</taxon>
        <taxon>Bacillati</taxon>
        <taxon>Bacillota</taxon>
        <taxon>Clostridia</taxon>
        <taxon>Candidatus Avichristensenella</taxon>
    </lineage>
</organism>
<dbReference type="PANTHER" id="PTHR36454">
    <property type="entry name" value="LMO2823 PROTEIN"/>
    <property type="match status" value="1"/>
</dbReference>
<protein>
    <submittedName>
        <fullName evidence="1">DUF1015 domain-containing protein</fullName>
    </submittedName>
</protein>
<dbReference type="EMBL" id="DVFI01000040">
    <property type="protein sequence ID" value="HIQ62540.1"/>
    <property type="molecule type" value="Genomic_DNA"/>
</dbReference>
<gene>
    <name evidence="1" type="ORF">IAA66_03005</name>
</gene>
<dbReference type="Pfam" id="PF06245">
    <property type="entry name" value="DUF1015"/>
    <property type="match status" value="1"/>
</dbReference>
<dbReference type="PANTHER" id="PTHR36454:SF1">
    <property type="entry name" value="DUF1015 DOMAIN-CONTAINING PROTEIN"/>
    <property type="match status" value="1"/>
</dbReference>
<evidence type="ECO:0000313" key="1">
    <source>
        <dbReference type="EMBL" id="HIQ62540.1"/>
    </source>
</evidence>
<sequence>MTDTVRAPHVLLPRPGVDLSRWAVVACDQFTSQMAYWQQAEALVGDAPSTLRLVYPEAYLLRAGEPDRVPAIHEAMARYLREGVFAAPREGFILVERTTRAGRRLGLMVEIDLAAYDFSEGATSLIRPTEGTILERIPPRVRVRKGAPLECPHVMLLADDPARTLIEPLYEKRGGYEALYDVTLMLGGGRLRGWAVPAEENGAIFAAMRALPSLAREDPILFAVGDGNHSLATARQCYLDNPERAPRYALAEVVNLYDESLVFEPIHRLIEGVDAAALHAAAAAQGVSLEHGDVRQVQPFLDRWLPKGAGVDYIHGSQALAELSARPGFCGICLAPIDKSTLFPSLSGGRVLPRKAFSMGEAEEKRYYMECRALHAGQ</sequence>
<dbReference type="AlphaFoldDB" id="A0A9D1CI92"/>
<comment type="caution">
    <text evidence="1">The sequence shown here is derived from an EMBL/GenBank/DDBJ whole genome shotgun (WGS) entry which is preliminary data.</text>
</comment>
<proteinExistence type="predicted"/>
<name>A0A9D1CI92_9FIRM</name>
<reference evidence="1" key="1">
    <citation type="submission" date="2020-10" db="EMBL/GenBank/DDBJ databases">
        <authorList>
            <person name="Gilroy R."/>
        </authorList>
    </citation>
    <scope>NUCLEOTIDE SEQUENCE</scope>
    <source>
        <strain evidence="1">ChiHile30-977</strain>
    </source>
</reference>
<dbReference type="Proteomes" id="UP000886819">
    <property type="component" value="Unassembled WGS sequence"/>
</dbReference>
<evidence type="ECO:0000313" key="2">
    <source>
        <dbReference type="Proteomes" id="UP000886819"/>
    </source>
</evidence>